<dbReference type="GO" id="GO:0005829">
    <property type="term" value="C:cytosol"/>
    <property type="evidence" value="ECO:0007669"/>
    <property type="project" value="TreeGrafter"/>
</dbReference>
<reference evidence="3 4" key="1">
    <citation type="submission" date="2023-06" db="EMBL/GenBank/DDBJ databases">
        <title>Black Yeasts Isolated from many extreme environments.</title>
        <authorList>
            <person name="Coleine C."/>
            <person name="Stajich J.E."/>
            <person name="Selbmann L."/>
        </authorList>
    </citation>
    <scope>NUCLEOTIDE SEQUENCE [LARGE SCALE GENOMIC DNA]</scope>
    <source>
        <strain evidence="3 4">CCFEE 5887</strain>
    </source>
</reference>
<comment type="caution">
    <text evidence="3">The sequence shown here is derived from an EMBL/GenBank/DDBJ whole genome shotgun (WGS) entry which is preliminary data.</text>
</comment>
<dbReference type="GO" id="GO:0033698">
    <property type="term" value="C:Rpd3L complex"/>
    <property type="evidence" value="ECO:0007669"/>
    <property type="project" value="TreeGrafter"/>
</dbReference>
<dbReference type="InterPro" id="IPR013904">
    <property type="entry name" value="RXT2_N"/>
</dbReference>
<gene>
    <name evidence="3" type="ORF">LTR25_004162</name>
</gene>
<feature type="compositionally biased region" description="Low complexity" evidence="1">
    <location>
        <begin position="361"/>
        <end position="374"/>
    </location>
</feature>
<dbReference type="InterPro" id="IPR039602">
    <property type="entry name" value="Rxt2"/>
</dbReference>
<sequence length="505" mass="56464">MPPQHVEVAETIAALKRAIRREKEAPTDQTISSATNRGNKLKRGAGYVHAGALPYPHGPDGYKEKSQKIEHAGYSRYILDRNPKRYNEYGDELEASESDTEADADAEDENPYAGIRLEELLCPLKHPSDLASHPTLSLPFLDSALPDMVRSVDDQLRQARANLWRAKNLNRQFMGDEPWMPCGNIEGLEDWDMFEPKPRLPAQQAGKKRKREHNSKLPQNAVNGHDYAKEDETSTEPARRALEANAEPASESQSTKKGKPEEETGSLIEESAKEQSEMNNHAPIANGGYSGDRVEDSGENKDQLAATNSAQSQQAQNGDKMDVDADENEDNTVSDEEAHPQPTRRITRALAAENNPSDAASPSLSPQSTTSTIDSSLLHPDPLFLLPLTISAHHRVPNSLSRLGLPVEEFLETRRLLSMYIQKQEESVRGYEAVLGKLIKAKRMRDQVWEWSKTEGHVGEWSDGEDWIDAEAWGLTPEELKKGKDEEEVEGQEDTGRKGKRRRRD</sequence>
<name>A0AAV9QCR1_9PEZI</name>
<dbReference type="Pfam" id="PF08595">
    <property type="entry name" value="RXT2_N"/>
    <property type="match status" value="1"/>
</dbReference>
<protein>
    <recommendedName>
        <fullName evidence="2">Transcriptional regulatory protein RXT2 N-terminal domain-containing protein</fullName>
    </recommendedName>
</protein>
<evidence type="ECO:0000313" key="3">
    <source>
        <dbReference type="EMBL" id="KAK5538620.1"/>
    </source>
</evidence>
<feature type="compositionally biased region" description="Polar residues" evidence="1">
    <location>
        <begin position="27"/>
        <end position="38"/>
    </location>
</feature>
<feature type="region of interest" description="Disordered" evidence="1">
    <location>
        <begin position="200"/>
        <end position="374"/>
    </location>
</feature>
<dbReference type="Proteomes" id="UP001345827">
    <property type="component" value="Unassembled WGS sequence"/>
</dbReference>
<feature type="domain" description="Transcriptional regulatory protein RXT2 N-terminal" evidence="2">
    <location>
        <begin position="35"/>
        <end position="176"/>
    </location>
</feature>
<feature type="compositionally biased region" description="Basic and acidic residues" evidence="1">
    <location>
        <begin position="292"/>
        <end position="302"/>
    </location>
</feature>
<evidence type="ECO:0000313" key="4">
    <source>
        <dbReference type="Proteomes" id="UP001345827"/>
    </source>
</evidence>
<feature type="region of interest" description="Disordered" evidence="1">
    <location>
        <begin position="21"/>
        <end position="42"/>
    </location>
</feature>
<accession>A0AAV9QCR1</accession>
<evidence type="ECO:0000256" key="1">
    <source>
        <dbReference type="SAM" id="MobiDB-lite"/>
    </source>
</evidence>
<evidence type="ECO:0000259" key="2">
    <source>
        <dbReference type="Pfam" id="PF08595"/>
    </source>
</evidence>
<organism evidence="3 4">
    <name type="scientific">Vermiconidia calcicola</name>
    <dbReference type="NCBI Taxonomy" id="1690605"/>
    <lineage>
        <taxon>Eukaryota</taxon>
        <taxon>Fungi</taxon>
        <taxon>Dikarya</taxon>
        <taxon>Ascomycota</taxon>
        <taxon>Pezizomycotina</taxon>
        <taxon>Dothideomycetes</taxon>
        <taxon>Dothideomycetidae</taxon>
        <taxon>Mycosphaerellales</taxon>
        <taxon>Extremaceae</taxon>
        <taxon>Vermiconidia</taxon>
    </lineage>
</organism>
<feature type="region of interest" description="Disordered" evidence="1">
    <location>
        <begin position="477"/>
        <end position="505"/>
    </location>
</feature>
<feature type="compositionally biased region" description="Low complexity" evidence="1">
    <location>
        <begin position="305"/>
        <end position="317"/>
    </location>
</feature>
<proteinExistence type="predicted"/>
<keyword evidence="4" id="KW-1185">Reference proteome</keyword>
<dbReference type="PANTHER" id="PTHR28232">
    <property type="entry name" value="TRANSCRIPTIONAL REGULATORY PROTEIN RXT2"/>
    <property type="match status" value="1"/>
</dbReference>
<feature type="compositionally biased region" description="Basic and acidic residues" evidence="1">
    <location>
        <begin position="226"/>
        <end position="242"/>
    </location>
</feature>
<dbReference type="EMBL" id="JAXLQG010000006">
    <property type="protein sequence ID" value="KAK5538620.1"/>
    <property type="molecule type" value="Genomic_DNA"/>
</dbReference>
<dbReference type="AlphaFoldDB" id="A0AAV9QCR1"/>
<dbReference type="PANTHER" id="PTHR28232:SF1">
    <property type="entry name" value="TRANSCRIPTIONAL REGULATORY PROTEIN RXT2"/>
    <property type="match status" value="1"/>
</dbReference>
<feature type="compositionally biased region" description="Acidic residues" evidence="1">
    <location>
        <begin position="324"/>
        <end position="335"/>
    </location>
</feature>